<name>A0A8H3VW99_VENIN</name>
<dbReference type="Proteomes" id="UP000490939">
    <property type="component" value="Unassembled WGS sequence"/>
</dbReference>
<dbReference type="AlphaFoldDB" id="A0A8H3VW99"/>
<evidence type="ECO:0000313" key="2">
    <source>
        <dbReference type="EMBL" id="KAE9994702.1"/>
    </source>
</evidence>
<feature type="region of interest" description="Disordered" evidence="1">
    <location>
        <begin position="154"/>
        <end position="184"/>
    </location>
</feature>
<dbReference type="EMBL" id="WNWR01000003">
    <property type="protein sequence ID" value="KAE9994702.1"/>
    <property type="molecule type" value="Genomic_DNA"/>
</dbReference>
<gene>
    <name evidence="2" type="ORF">EG327_005148</name>
</gene>
<evidence type="ECO:0000313" key="3">
    <source>
        <dbReference type="Proteomes" id="UP000490939"/>
    </source>
</evidence>
<feature type="region of interest" description="Disordered" evidence="1">
    <location>
        <begin position="80"/>
        <end position="124"/>
    </location>
</feature>
<protein>
    <submittedName>
        <fullName evidence="2">Uncharacterized protein</fullName>
    </submittedName>
</protein>
<sequence>MPQIQGPLPTLLHTTTPISLSTAKSWLSAYTTLSETHPHHHPNSTFTPDRLEFSSHGPEGGITMHLLRRIVAGLGGEVLEPMKEDEEGEERVLDSQGTTGGEGEDPESFARKRGEEGEVGERSNFVAVVGEEPEVHADADAEADVVDDGVRVVSKEDRKAAKKAKRQAEKREKNEKNKKVKRED</sequence>
<organism evidence="2 3">
    <name type="scientific">Venturia inaequalis</name>
    <name type="common">Apple scab fungus</name>
    <dbReference type="NCBI Taxonomy" id="5025"/>
    <lineage>
        <taxon>Eukaryota</taxon>
        <taxon>Fungi</taxon>
        <taxon>Dikarya</taxon>
        <taxon>Ascomycota</taxon>
        <taxon>Pezizomycotina</taxon>
        <taxon>Dothideomycetes</taxon>
        <taxon>Pleosporomycetidae</taxon>
        <taxon>Venturiales</taxon>
        <taxon>Venturiaceae</taxon>
        <taxon>Venturia</taxon>
    </lineage>
</organism>
<feature type="compositionally biased region" description="Basic and acidic residues" evidence="1">
    <location>
        <begin position="108"/>
        <end position="121"/>
    </location>
</feature>
<reference evidence="2 3" key="1">
    <citation type="submission" date="2019-07" db="EMBL/GenBank/DDBJ databases">
        <title>Venturia inaequalis Genome Resource.</title>
        <authorList>
            <person name="Lichtner F.J."/>
        </authorList>
    </citation>
    <scope>NUCLEOTIDE SEQUENCE [LARGE SCALE GENOMIC DNA]</scope>
    <source>
        <strain evidence="2 3">DMI_063113</strain>
    </source>
</reference>
<evidence type="ECO:0000256" key="1">
    <source>
        <dbReference type="SAM" id="MobiDB-lite"/>
    </source>
</evidence>
<comment type="caution">
    <text evidence="2">The sequence shown here is derived from an EMBL/GenBank/DDBJ whole genome shotgun (WGS) entry which is preliminary data.</text>
</comment>
<accession>A0A8H3VW99</accession>
<feature type="compositionally biased region" description="Basic and acidic residues" evidence="1">
    <location>
        <begin position="166"/>
        <end position="184"/>
    </location>
</feature>
<proteinExistence type="predicted"/>
<keyword evidence="3" id="KW-1185">Reference proteome</keyword>